<evidence type="ECO:0000256" key="2">
    <source>
        <dbReference type="ARBA" id="ARBA00022475"/>
    </source>
</evidence>
<comment type="similarity">
    <text evidence="7">Belongs to the methyl-accepting chemotaxis (MCP) protein family.</text>
</comment>
<comment type="subcellular location">
    <subcellularLocation>
        <location evidence="1">Cell membrane</location>
        <topology evidence="1">Multi-pass membrane protein</topology>
    </subcellularLocation>
</comment>
<evidence type="ECO:0000256" key="6">
    <source>
        <dbReference type="ARBA" id="ARBA00023224"/>
    </source>
</evidence>
<dbReference type="InterPro" id="IPR004010">
    <property type="entry name" value="Double_Cache_2"/>
</dbReference>
<keyword evidence="2" id="KW-1003">Cell membrane</keyword>
<dbReference type="Pfam" id="PF08269">
    <property type="entry name" value="dCache_2"/>
    <property type="match status" value="1"/>
</dbReference>
<dbReference type="SMART" id="SM01049">
    <property type="entry name" value="Cache_2"/>
    <property type="match status" value="1"/>
</dbReference>
<dbReference type="InterPro" id="IPR004090">
    <property type="entry name" value="Chemotax_Me-accpt_rcpt"/>
</dbReference>
<dbReference type="Pfam" id="PF07238">
    <property type="entry name" value="PilZ"/>
    <property type="match status" value="1"/>
</dbReference>
<keyword evidence="4" id="KW-1133">Transmembrane helix</keyword>
<accession>A0A6M1LS96</accession>
<dbReference type="GO" id="GO:0006935">
    <property type="term" value="P:chemotaxis"/>
    <property type="evidence" value="ECO:0007669"/>
    <property type="project" value="InterPro"/>
</dbReference>
<dbReference type="Gene3D" id="1.10.287.950">
    <property type="entry name" value="Methyl-accepting chemotaxis protein"/>
    <property type="match status" value="1"/>
</dbReference>
<name>A0A6M1LS96_9PROT</name>
<dbReference type="Proteomes" id="UP000475385">
    <property type="component" value="Unassembled WGS sequence"/>
</dbReference>
<comment type="caution">
    <text evidence="11">The sequence shown here is derived from an EMBL/GenBank/DDBJ whole genome shotgun (WGS) entry which is preliminary data.</text>
</comment>
<dbReference type="PANTHER" id="PTHR32089:SF112">
    <property type="entry name" value="LYSOZYME-LIKE PROTEIN-RELATED"/>
    <property type="match status" value="1"/>
</dbReference>
<dbReference type="InterPro" id="IPR009875">
    <property type="entry name" value="PilZ_domain"/>
</dbReference>
<keyword evidence="12" id="KW-1185">Reference proteome</keyword>
<dbReference type="InterPro" id="IPR003660">
    <property type="entry name" value="HAMP_dom"/>
</dbReference>
<feature type="domain" description="Methyl-accepting transducer" evidence="9">
    <location>
        <begin position="306"/>
        <end position="532"/>
    </location>
</feature>
<dbReference type="InterPro" id="IPR033480">
    <property type="entry name" value="sCache_2"/>
</dbReference>
<reference evidence="11 12" key="1">
    <citation type="submission" date="2020-03" db="EMBL/GenBank/DDBJ databases">
        <title>Roseomonas stagni sp. nov., isolated from pond water in Japan.</title>
        <authorList>
            <person name="Furuhata K."/>
            <person name="Miyamoto H."/>
            <person name="Goto K."/>
        </authorList>
    </citation>
    <scope>NUCLEOTIDE SEQUENCE [LARGE SCALE GENOMIC DNA]</scope>
    <source>
        <strain evidence="11 12">PeD5</strain>
    </source>
</reference>
<dbReference type="SUPFAM" id="SSF58104">
    <property type="entry name" value="Methyl-accepting chemotaxis protein (MCP) signaling domain"/>
    <property type="match status" value="1"/>
</dbReference>
<evidence type="ECO:0000259" key="10">
    <source>
        <dbReference type="PROSITE" id="PS50885"/>
    </source>
</evidence>
<evidence type="ECO:0000256" key="5">
    <source>
        <dbReference type="ARBA" id="ARBA00023136"/>
    </source>
</evidence>
<sequence length="676" mass="70055">MTRLRIALRIHIITALALVALLLVGISGTRLVADVLERDRIALLQSVVDSALSIARRFEAEERAGRMDRATAQGRAMEAMRAIRYRGEEYVWINDMTPRMVMHPFRPALEGQDLSGFRDPTGLALFTAFVDTVRRQGSGMVRYHWPRPGAADGDPAVEKFSFVAGFAPWGWVIGSGVYVDDLAAETRAAMLQMAMEEGTAAIILMLLATLVARGIVRPLRAVTEATIAMADGNLAVAAPGAERRDEVGDLARALDAFRAQGLENRNLQKAALAEQQARDRRAQAIERHTQDFGGTISAVLHSLSSAASDMQAVAGQVADAATRTRDGAAETVTQATRSSTNLNAVAAATEELTATASEIARRISEAASAAEDAVARARATDETVKGLSTAAGEIGDIVRLISGIAGQTNLLALNATIEAARAGEAGKGFAVVASEVKALAAQTAAATDRIGAQIAAMQAATGTAVAAVADMAGGIDRINDIAVAIAAAAEQQGSATREIARQVTMTAQGTNDTTRQMGEVSALAADAIAAGSRVRDASEAMFEVSATLRTEVDDFLAGMRSADGADRRQWERIEGHGARARITLPGEASGVEASVIDISRGGARLASTGLAGAGLAAAPGTEVEITLPGGSAAIPARIVRIEDGAVAVIFGQSAASLARIDQALAAIGGGVTRLAA</sequence>
<evidence type="ECO:0000259" key="9">
    <source>
        <dbReference type="PROSITE" id="PS50111"/>
    </source>
</evidence>
<evidence type="ECO:0000313" key="12">
    <source>
        <dbReference type="Proteomes" id="UP000475385"/>
    </source>
</evidence>
<dbReference type="EMBL" id="JAAIKB010000014">
    <property type="protein sequence ID" value="NGM23306.1"/>
    <property type="molecule type" value="Genomic_DNA"/>
</dbReference>
<dbReference type="SMART" id="SM00283">
    <property type="entry name" value="MA"/>
    <property type="match status" value="1"/>
</dbReference>
<dbReference type="PRINTS" id="PR00260">
    <property type="entry name" value="CHEMTRNSDUCR"/>
</dbReference>
<dbReference type="RefSeq" id="WP_164697226.1">
    <property type="nucleotide sequence ID" value="NZ_JAAIKB010000014.1"/>
</dbReference>
<dbReference type="GO" id="GO:0005886">
    <property type="term" value="C:plasma membrane"/>
    <property type="evidence" value="ECO:0007669"/>
    <property type="project" value="UniProtKB-SubCell"/>
</dbReference>
<keyword evidence="6 8" id="KW-0807">Transducer</keyword>
<dbReference type="InterPro" id="IPR004089">
    <property type="entry name" value="MCPsignal_dom"/>
</dbReference>
<evidence type="ECO:0000256" key="1">
    <source>
        <dbReference type="ARBA" id="ARBA00004651"/>
    </source>
</evidence>
<dbReference type="SUPFAM" id="SSF141371">
    <property type="entry name" value="PilZ domain-like"/>
    <property type="match status" value="1"/>
</dbReference>
<dbReference type="GO" id="GO:0035438">
    <property type="term" value="F:cyclic-di-GMP binding"/>
    <property type="evidence" value="ECO:0007669"/>
    <property type="project" value="InterPro"/>
</dbReference>
<protein>
    <submittedName>
        <fullName evidence="11">HAMP domain-containing protein</fullName>
    </submittedName>
</protein>
<dbReference type="PANTHER" id="PTHR32089">
    <property type="entry name" value="METHYL-ACCEPTING CHEMOTAXIS PROTEIN MCPB"/>
    <property type="match status" value="1"/>
</dbReference>
<evidence type="ECO:0000256" key="7">
    <source>
        <dbReference type="ARBA" id="ARBA00029447"/>
    </source>
</evidence>
<proteinExistence type="inferred from homology"/>
<dbReference type="Pfam" id="PF00015">
    <property type="entry name" value="MCPsignal"/>
    <property type="match status" value="1"/>
</dbReference>
<dbReference type="Gene3D" id="2.40.10.220">
    <property type="entry name" value="predicted glycosyltransferase like domains"/>
    <property type="match status" value="1"/>
</dbReference>
<keyword evidence="3" id="KW-0812">Transmembrane</keyword>
<dbReference type="GO" id="GO:0004888">
    <property type="term" value="F:transmembrane signaling receptor activity"/>
    <property type="evidence" value="ECO:0007669"/>
    <property type="project" value="InterPro"/>
</dbReference>
<dbReference type="GO" id="GO:0007165">
    <property type="term" value="P:signal transduction"/>
    <property type="evidence" value="ECO:0007669"/>
    <property type="project" value="UniProtKB-KW"/>
</dbReference>
<dbReference type="PROSITE" id="PS50111">
    <property type="entry name" value="CHEMOTAXIS_TRANSDUC_2"/>
    <property type="match status" value="1"/>
</dbReference>
<evidence type="ECO:0000256" key="3">
    <source>
        <dbReference type="ARBA" id="ARBA00022692"/>
    </source>
</evidence>
<evidence type="ECO:0000313" key="11">
    <source>
        <dbReference type="EMBL" id="NGM23306.1"/>
    </source>
</evidence>
<feature type="domain" description="HAMP" evidence="10">
    <location>
        <begin position="213"/>
        <end position="266"/>
    </location>
</feature>
<dbReference type="Gene3D" id="3.30.450.20">
    <property type="entry name" value="PAS domain"/>
    <property type="match status" value="1"/>
</dbReference>
<evidence type="ECO:0000256" key="8">
    <source>
        <dbReference type="PROSITE-ProRule" id="PRU00284"/>
    </source>
</evidence>
<organism evidence="11 12">
    <name type="scientific">Falsiroseomonas algicola</name>
    <dbReference type="NCBI Taxonomy" id="2716930"/>
    <lineage>
        <taxon>Bacteria</taxon>
        <taxon>Pseudomonadati</taxon>
        <taxon>Pseudomonadota</taxon>
        <taxon>Alphaproteobacteria</taxon>
        <taxon>Acetobacterales</taxon>
        <taxon>Roseomonadaceae</taxon>
        <taxon>Falsiroseomonas</taxon>
    </lineage>
</organism>
<dbReference type="Gene3D" id="6.10.340.10">
    <property type="match status" value="1"/>
</dbReference>
<dbReference type="AlphaFoldDB" id="A0A6M1LS96"/>
<dbReference type="SMART" id="SM00304">
    <property type="entry name" value="HAMP"/>
    <property type="match status" value="1"/>
</dbReference>
<keyword evidence="5" id="KW-0472">Membrane</keyword>
<dbReference type="Pfam" id="PF00672">
    <property type="entry name" value="HAMP"/>
    <property type="match status" value="1"/>
</dbReference>
<gene>
    <name evidence="11" type="ORF">G3576_25050</name>
</gene>
<dbReference type="CDD" id="cd06225">
    <property type="entry name" value="HAMP"/>
    <property type="match status" value="1"/>
</dbReference>
<dbReference type="PROSITE" id="PS50885">
    <property type="entry name" value="HAMP"/>
    <property type="match status" value="1"/>
</dbReference>
<evidence type="ECO:0000256" key="4">
    <source>
        <dbReference type="ARBA" id="ARBA00022989"/>
    </source>
</evidence>